<protein>
    <submittedName>
        <fullName evidence="2">Uncharacterized protein</fullName>
    </submittedName>
</protein>
<comment type="caution">
    <text evidence="2">The sequence shown here is derived from an EMBL/GenBank/DDBJ whole genome shotgun (WGS) entry which is preliminary data.</text>
</comment>
<evidence type="ECO:0000256" key="1">
    <source>
        <dbReference type="SAM" id="MobiDB-lite"/>
    </source>
</evidence>
<proteinExistence type="predicted"/>
<dbReference type="EMBL" id="CATQJA010002652">
    <property type="protein sequence ID" value="CAJ0578010.1"/>
    <property type="molecule type" value="Genomic_DNA"/>
</dbReference>
<sequence length="127" mass="14195">MTVDLKKPGDKPVIKYTRYTGKLDSDTAPMKPLGLEQDVDEDEDHLDGAMLGRAEPSDFAKYWMRWAMLQWHTCWGRRDAPGAGTAPPYAVVAKLPNDSFKAPPSEGAPPAYDQLSIHKPLHKMDDE</sequence>
<dbReference type="Proteomes" id="UP001177023">
    <property type="component" value="Unassembled WGS sequence"/>
</dbReference>
<keyword evidence="3" id="KW-1185">Reference proteome</keyword>
<evidence type="ECO:0000313" key="3">
    <source>
        <dbReference type="Proteomes" id="UP001177023"/>
    </source>
</evidence>
<name>A0AA36CZ43_9BILA</name>
<dbReference type="AlphaFoldDB" id="A0AA36CZ43"/>
<organism evidence="2 3">
    <name type="scientific">Mesorhabditis spiculigera</name>
    <dbReference type="NCBI Taxonomy" id="96644"/>
    <lineage>
        <taxon>Eukaryota</taxon>
        <taxon>Metazoa</taxon>
        <taxon>Ecdysozoa</taxon>
        <taxon>Nematoda</taxon>
        <taxon>Chromadorea</taxon>
        <taxon>Rhabditida</taxon>
        <taxon>Rhabditina</taxon>
        <taxon>Rhabditomorpha</taxon>
        <taxon>Rhabditoidea</taxon>
        <taxon>Rhabditidae</taxon>
        <taxon>Mesorhabditinae</taxon>
        <taxon>Mesorhabditis</taxon>
    </lineage>
</organism>
<gene>
    <name evidence="2" type="ORF">MSPICULIGERA_LOCUS16274</name>
</gene>
<reference evidence="2" key="1">
    <citation type="submission" date="2023-06" db="EMBL/GenBank/DDBJ databases">
        <authorList>
            <person name="Delattre M."/>
        </authorList>
    </citation>
    <scope>NUCLEOTIDE SEQUENCE</scope>
    <source>
        <strain evidence="2">AF72</strain>
    </source>
</reference>
<feature type="non-terminal residue" evidence="2">
    <location>
        <position position="1"/>
    </location>
</feature>
<accession>A0AA36CZ43</accession>
<evidence type="ECO:0000313" key="2">
    <source>
        <dbReference type="EMBL" id="CAJ0578010.1"/>
    </source>
</evidence>
<feature type="region of interest" description="Disordered" evidence="1">
    <location>
        <begin position="100"/>
        <end position="127"/>
    </location>
</feature>